<name>A0ABR4A1K1_9LECA</name>
<dbReference type="InterPro" id="IPR045138">
    <property type="entry name" value="MeCP2/MBD4"/>
</dbReference>
<feature type="compositionally biased region" description="Basic residues" evidence="3">
    <location>
        <begin position="55"/>
        <end position="67"/>
    </location>
</feature>
<comment type="caution">
    <text evidence="5">The sequence shown here is derived from an EMBL/GenBank/DDBJ whole genome shotgun (WGS) entry which is preliminary data.</text>
</comment>
<evidence type="ECO:0000256" key="1">
    <source>
        <dbReference type="ARBA" id="ARBA00004123"/>
    </source>
</evidence>
<protein>
    <recommendedName>
        <fullName evidence="4">HhH-GPD domain-containing protein</fullName>
    </recommendedName>
</protein>
<gene>
    <name evidence="5" type="ORF">N7G274_008253</name>
</gene>
<evidence type="ECO:0000313" key="5">
    <source>
        <dbReference type="EMBL" id="KAL2038913.1"/>
    </source>
</evidence>
<dbReference type="SMART" id="SM00478">
    <property type="entry name" value="ENDO3c"/>
    <property type="match status" value="1"/>
</dbReference>
<feature type="domain" description="HhH-GPD" evidence="4">
    <location>
        <begin position="107"/>
        <end position="258"/>
    </location>
</feature>
<dbReference type="EMBL" id="JBEFKJ010000028">
    <property type="protein sequence ID" value="KAL2038913.1"/>
    <property type="molecule type" value="Genomic_DNA"/>
</dbReference>
<dbReference type="Proteomes" id="UP001590950">
    <property type="component" value="Unassembled WGS sequence"/>
</dbReference>
<dbReference type="InterPro" id="IPR003265">
    <property type="entry name" value="HhH-GPD_domain"/>
</dbReference>
<dbReference type="PANTHER" id="PTHR15074">
    <property type="entry name" value="METHYL-CPG-BINDING PROTEIN"/>
    <property type="match status" value="1"/>
</dbReference>
<evidence type="ECO:0000256" key="2">
    <source>
        <dbReference type="ARBA" id="ARBA00023242"/>
    </source>
</evidence>
<feature type="compositionally biased region" description="Polar residues" evidence="3">
    <location>
        <begin position="1"/>
        <end position="10"/>
    </location>
</feature>
<evidence type="ECO:0000313" key="6">
    <source>
        <dbReference type="Proteomes" id="UP001590950"/>
    </source>
</evidence>
<evidence type="ECO:0000259" key="4">
    <source>
        <dbReference type="SMART" id="SM00478"/>
    </source>
</evidence>
<sequence length="283" mass="32316">MNKQVSTDQAGSDPPARRRITRSMTISSAALLRKMPQSQTSSARMKTTRIGSQKGTRKPNRQRKPSRHAPYSPQSRHPFPSIRADTFPLIQEKLAHNLYCLIVQAMLWNQTSGIQARPVFFALIEKYPNPKSLSEASLEELITLLRPLGLQNIRARRCIALGRTWSENPPTPARRYRRKAYPLTSLATDTENEWEIAHLPGVGPYALDSFRIFPRDEMRGLAKDWLGTGATEKGFEPEWKRVLPLDKELKAYLRWRRLKEGFMWNEHNGTRLAASSELLAAAE</sequence>
<evidence type="ECO:0000256" key="3">
    <source>
        <dbReference type="SAM" id="MobiDB-lite"/>
    </source>
</evidence>
<accession>A0ABR4A1K1</accession>
<dbReference type="Gene3D" id="1.10.340.30">
    <property type="entry name" value="Hypothetical protein, domain 2"/>
    <property type="match status" value="1"/>
</dbReference>
<proteinExistence type="predicted"/>
<keyword evidence="2" id="KW-0539">Nucleus</keyword>
<feature type="region of interest" description="Disordered" evidence="3">
    <location>
        <begin position="1"/>
        <end position="80"/>
    </location>
</feature>
<organism evidence="5 6">
    <name type="scientific">Stereocaulon virgatum</name>
    <dbReference type="NCBI Taxonomy" id="373712"/>
    <lineage>
        <taxon>Eukaryota</taxon>
        <taxon>Fungi</taxon>
        <taxon>Dikarya</taxon>
        <taxon>Ascomycota</taxon>
        <taxon>Pezizomycotina</taxon>
        <taxon>Lecanoromycetes</taxon>
        <taxon>OSLEUM clade</taxon>
        <taxon>Lecanoromycetidae</taxon>
        <taxon>Lecanorales</taxon>
        <taxon>Lecanorineae</taxon>
        <taxon>Stereocaulaceae</taxon>
        <taxon>Stereocaulon</taxon>
    </lineage>
</organism>
<reference evidence="5 6" key="1">
    <citation type="submission" date="2024-09" db="EMBL/GenBank/DDBJ databases">
        <title>Rethinking Asexuality: The Enigmatic Case of Functional Sexual Genes in Lepraria (Stereocaulaceae).</title>
        <authorList>
            <person name="Doellman M."/>
            <person name="Sun Y."/>
            <person name="Barcenas-Pena A."/>
            <person name="Lumbsch H.T."/>
            <person name="Grewe F."/>
        </authorList>
    </citation>
    <scope>NUCLEOTIDE SEQUENCE [LARGE SCALE GENOMIC DNA]</scope>
    <source>
        <strain evidence="5 6">Mercado 3170</strain>
    </source>
</reference>
<feature type="compositionally biased region" description="Polar residues" evidence="3">
    <location>
        <begin position="36"/>
        <end position="54"/>
    </location>
</feature>
<dbReference type="PANTHER" id="PTHR15074:SF0">
    <property type="entry name" value="METHYL-CPG-BINDING DOMAIN PROTEIN 4-LIKE PROTEIN"/>
    <property type="match status" value="1"/>
</dbReference>
<comment type="subcellular location">
    <subcellularLocation>
        <location evidence="1">Nucleus</location>
    </subcellularLocation>
</comment>
<dbReference type="SUPFAM" id="SSF48150">
    <property type="entry name" value="DNA-glycosylase"/>
    <property type="match status" value="1"/>
</dbReference>
<dbReference type="InterPro" id="IPR011257">
    <property type="entry name" value="DNA_glycosylase"/>
</dbReference>
<keyword evidence="6" id="KW-1185">Reference proteome</keyword>